<dbReference type="InterPro" id="IPR045114">
    <property type="entry name" value="Csn12-like"/>
</dbReference>
<feature type="region of interest" description="Disordered" evidence="1">
    <location>
        <begin position="119"/>
        <end position="149"/>
    </location>
</feature>
<evidence type="ECO:0000256" key="1">
    <source>
        <dbReference type="SAM" id="MobiDB-lite"/>
    </source>
</evidence>
<dbReference type="VEuPathDB" id="TriTrypDB:TM35_000371970"/>
<keyword evidence="3" id="KW-1185">Reference proteome</keyword>
<dbReference type="GO" id="GO:0003690">
    <property type="term" value="F:double-stranded DNA binding"/>
    <property type="evidence" value="ECO:0007669"/>
    <property type="project" value="InterPro"/>
</dbReference>
<dbReference type="AlphaFoldDB" id="A0A1X0NKD6"/>
<dbReference type="GO" id="GO:0070390">
    <property type="term" value="C:transcription export complex 2"/>
    <property type="evidence" value="ECO:0007669"/>
    <property type="project" value="TreeGrafter"/>
</dbReference>
<protein>
    <submittedName>
        <fullName evidence="2">COP9 signalosome complex subunit 12</fullName>
    </submittedName>
</protein>
<accession>A0A1X0NKD6</accession>
<dbReference type="GO" id="GO:0006368">
    <property type="term" value="P:transcription elongation by RNA polymerase II"/>
    <property type="evidence" value="ECO:0007669"/>
    <property type="project" value="TreeGrafter"/>
</dbReference>
<organism evidence="2 3">
    <name type="scientific">Trypanosoma theileri</name>
    <dbReference type="NCBI Taxonomy" id="67003"/>
    <lineage>
        <taxon>Eukaryota</taxon>
        <taxon>Discoba</taxon>
        <taxon>Euglenozoa</taxon>
        <taxon>Kinetoplastea</taxon>
        <taxon>Metakinetoplastina</taxon>
        <taxon>Trypanosomatida</taxon>
        <taxon>Trypanosomatidae</taxon>
        <taxon>Trypanosoma</taxon>
    </lineage>
</organism>
<name>A0A1X0NKD6_9TRYP</name>
<dbReference type="GeneID" id="39989277"/>
<dbReference type="InterPro" id="IPR036388">
    <property type="entry name" value="WH-like_DNA-bd_sf"/>
</dbReference>
<dbReference type="OrthoDB" id="10252687at2759"/>
<feature type="compositionally biased region" description="Low complexity" evidence="1">
    <location>
        <begin position="120"/>
        <end position="145"/>
    </location>
</feature>
<evidence type="ECO:0000313" key="2">
    <source>
        <dbReference type="EMBL" id="ORC85224.1"/>
    </source>
</evidence>
<dbReference type="STRING" id="67003.A0A1X0NKD6"/>
<dbReference type="SMART" id="SM00753">
    <property type="entry name" value="PAM"/>
    <property type="match status" value="1"/>
</dbReference>
<dbReference type="GO" id="GO:0016973">
    <property type="term" value="P:poly(A)+ mRNA export from nucleus"/>
    <property type="evidence" value="ECO:0007669"/>
    <property type="project" value="TreeGrafter"/>
</dbReference>
<feature type="region of interest" description="Disordered" evidence="1">
    <location>
        <begin position="467"/>
        <end position="488"/>
    </location>
</feature>
<reference evidence="2 3" key="1">
    <citation type="submission" date="2017-03" db="EMBL/GenBank/DDBJ databases">
        <title>An alternative strategy for trypanosome survival in the mammalian bloodstream revealed through genome and transcriptome analysis of the ubiquitous bovine parasite Trypanosoma (Megatrypanum) theileri.</title>
        <authorList>
            <person name="Kelly S."/>
            <person name="Ivens A."/>
            <person name="Mott A."/>
            <person name="O'Neill E."/>
            <person name="Emms D."/>
            <person name="Macleod O."/>
            <person name="Voorheis P."/>
            <person name="Matthews J."/>
            <person name="Matthews K."/>
            <person name="Carrington M."/>
        </authorList>
    </citation>
    <scope>NUCLEOTIDE SEQUENCE [LARGE SCALE GENOMIC DNA]</scope>
    <source>
        <strain evidence="2">Edinburgh</strain>
    </source>
</reference>
<evidence type="ECO:0000313" key="3">
    <source>
        <dbReference type="Proteomes" id="UP000192257"/>
    </source>
</evidence>
<dbReference type="GO" id="GO:0000973">
    <property type="term" value="P:post-transcriptional tethering of RNA polymerase II gene DNA at nuclear periphery"/>
    <property type="evidence" value="ECO:0007669"/>
    <property type="project" value="TreeGrafter"/>
</dbReference>
<sequence length="541" mass="61578">MRWESRKSEPHGVLRISTVWLQHTADAIATRNGVLLTDCVALAEDGGAAEVPTAEELTHIQTAVHQLHQALTERVEQTHSSRRESRSEHTEDVKERQLYVEVMVRVAITGVLANYHRMKSNINNDNNNSNSNGEENNKNSNDNNSKPSQRYADTLARGLLYAFEVFQEVHTMRRGHYPTHRRGGSTVGTVGWDTLLLLHFVHRIPRIARDASESVIDEATGQIVRSWRKLLQALQVADPHEPPEHSRRRGALAVCNGLLSILFHRYNTHQCRVLFNAVEQNERNVGTGNDGSKSILRPAQHMTAEMITFYYYKGRIMLYDRRFKEAHEALREAYHLLPPPGEGTEIQQRNKQRVRFYLTVAGIADGKVVPQEILQRDDLIDYVFTPMLNAAARGDPHAFTHAVETFSTLLRRRGVYFLLQRAKLYCFLVLLARTHIALGACTGVDNSRIPLSVLTAAYTHILQEGKSTEKEKTPLKQKTQKRQRGDDIIEDENVMTDDQMTWWTAKLIASGLVRGYISYEHKTIVLSRQAPFPTLAEQSRK</sequence>
<comment type="caution">
    <text evidence="2">The sequence shown here is derived from an EMBL/GenBank/DDBJ whole genome shotgun (WGS) entry which is preliminary data.</text>
</comment>
<proteinExistence type="predicted"/>
<dbReference type="PANTHER" id="PTHR12732:SF0">
    <property type="entry name" value="PCI DOMAIN-CONTAINING PROTEIN 2"/>
    <property type="match status" value="1"/>
</dbReference>
<dbReference type="EMBL" id="NBCO01000037">
    <property type="protein sequence ID" value="ORC85224.1"/>
    <property type="molecule type" value="Genomic_DNA"/>
</dbReference>
<dbReference type="RefSeq" id="XP_028879290.1">
    <property type="nucleotide sequence ID" value="XM_029029497.1"/>
</dbReference>
<dbReference type="GO" id="GO:0003723">
    <property type="term" value="F:RNA binding"/>
    <property type="evidence" value="ECO:0007669"/>
    <property type="project" value="InterPro"/>
</dbReference>
<gene>
    <name evidence="2" type="ORF">TM35_000371970</name>
</gene>
<dbReference type="Proteomes" id="UP000192257">
    <property type="component" value="Unassembled WGS sequence"/>
</dbReference>
<feature type="region of interest" description="Disordered" evidence="1">
    <location>
        <begin position="72"/>
        <end position="93"/>
    </location>
</feature>
<dbReference type="PANTHER" id="PTHR12732">
    <property type="entry name" value="UNCHARACTERIZED PROTEASOME COMPONENT REGION PCI-CONTAINING"/>
    <property type="match status" value="1"/>
</dbReference>
<dbReference type="Gene3D" id="1.10.10.10">
    <property type="entry name" value="Winged helix-like DNA-binding domain superfamily/Winged helix DNA-binding domain"/>
    <property type="match status" value="1"/>
</dbReference>